<keyword evidence="4" id="KW-0238">DNA-binding</keyword>
<dbReference type="GO" id="GO:0000160">
    <property type="term" value="P:phosphorelay signal transduction system"/>
    <property type="evidence" value="ECO:0007669"/>
    <property type="project" value="UniProtKB-KW"/>
</dbReference>
<dbReference type="GO" id="GO:0003677">
    <property type="term" value="F:DNA binding"/>
    <property type="evidence" value="ECO:0007669"/>
    <property type="project" value="UniProtKB-KW"/>
</dbReference>
<keyword evidence="3" id="KW-0805">Transcription regulation</keyword>
<dbReference type="RefSeq" id="WP_134753691.1">
    <property type="nucleotide sequence ID" value="NZ_MYFO02000015.1"/>
</dbReference>
<evidence type="ECO:0000256" key="6">
    <source>
        <dbReference type="PROSITE-ProRule" id="PRU00169"/>
    </source>
</evidence>
<dbReference type="SUPFAM" id="SSF46894">
    <property type="entry name" value="C-terminal effector domain of the bipartite response regulators"/>
    <property type="match status" value="1"/>
</dbReference>
<dbReference type="PRINTS" id="PR00038">
    <property type="entry name" value="HTHLUXR"/>
</dbReference>
<dbReference type="SMART" id="SM00448">
    <property type="entry name" value="REC"/>
    <property type="match status" value="1"/>
</dbReference>
<dbReference type="SUPFAM" id="SSF52172">
    <property type="entry name" value="CheY-like"/>
    <property type="match status" value="1"/>
</dbReference>
<dbReference type="PANTHER" id="PTHR43214:SF1">
    <property type="entry name" value="TRANSCRIPTIONAL REGULATORY PROTEIN COMA"/>
    <property type="match status" value="1"/>
</dbReference>
<dbReference type="InterPro" id="IPR036388">
    <property type="entry name" value="WH-like_DNA-bd_sf"/>
</dbReference>
<dbReference type="PANTHER" id="PTHR43214">
    <property type="entry name" value="TWO-COMPONENT RESPONSE REGULATOR"/>
    <property type="match status" value="1"/>
</dbReference>
<comment type="caution">
    <text evidence="9">The sequence shown here is derived from an EMBL/GenBank/DDBJ whole genome shotgun (WGS) entry which is preliminary data.</text>
</comment>
<evidence type="ECO:0000259" key="7">
    <source>
        <dbReference type="PROSITE" id="PS50043"/>
    </source>
</evidence>
<dbReference type="SMART" id="SM00421">
    <property type="entry name" value="HTH_LUXR"/>
    <property type="match status" value="1"/>
</dbReference>
<dbReference type="PROSITE" id="PS50043">
    <property type="entry name" value="HTH_LUXR_2"/>
    <property type="match status" value="1"/>
</dbReference>
<protein>
    <submittedName>
        <fullName evidence="9">Two-component system response regulator</fullName>
    </submittedName>
</protein>
<dbReference type="InterPro" id="IPR039420">
    <property type="entry name" value="WalR-like"/>
</dbReference>
<feature type="domain" description="Response regulatory" evidence="8">
    <location>
        <begin position="6"/>
        <end position="122"/>
    </location>
</feature>
<gene>
    <name evidence="9" type="ORF">B5M42_13560</name>
</gene>
<dbReference type="Gene3D" id="3.40.50.2300">
    <property type="match status" value="1"/>
</dbReference>
<evidence type="ECO:0000313" key="10">
    <source>
        <dbReference type="Proteomes" id="UP000298246"/>
    </source>
</evidence>
<keyword evidence="5" id="KW-0804">Transcription</keyword>
<evidence type="ECO:0000256" key="5">
    <source>
        <dbReference type="ARBA" id="ARBA00023163"/>
    </source>
</evidence>
<keyword evidence="10" id="KW-1185">Reference proteome</keyword>
<dbReference type="Pfam" id="PF00072">
    <property type="entry name" value="Response_reg"/>
    <property type="match status" value="1"/>
</dbReference>
<dbReference type="InterPro" id="IPR001789">
    <property type="entry name" value="Sig_transdc_resp-reg_receiver"/>
</dbReference>
<evidence type="ECO:0000259" key="8">
    <source>
        <dbReference type="PROSITE" id="PS50110"/>
    </source>
</evidence>
<dbReference type="GO" id="GO:0006355">
    <property type="term" value="P:regulation of DNA-templated transcription"/>
    <property type="evidence" value="ECO:0007669"/>
    <property type="project" value="InterPro"/>
</dbReference>
<dbReference type="Proteomes" id="UP000298246">
    <property type="component" value="Unassembled WGS sequence"/>
</dbReference>
<dbReference type="CDD" id="cd17535">
    <property type="entry name" value="REC_NarL-like"/>
    <property type="match status" value="1"/>
</dbReference>
<evidence type="ECO:0000256" key="4">
    <source>
        <dbReference type="ARBA" id="ARBA00023125"/>
    </source>
</evidence>
<dbReference type="Pfam" id="PF00196">
    <property type="entry name" value="GerE"/>
    <property type="match status" value="1"/>
</dbReference>
<evidence type="ECO:0000256" key="2">
    <source>
        <dbReference type="ARBA" id="ARBA00023012"/>
    </source>
</evidence>
<keyword evidence="2" id="KW-0902">Two-component regulatory system</keyword>
<keyword evidence="1 6" id="KW-0597">Phosphoprotein</keyword>
<organism evidence="9 10">
    <name type="scientific">Paenibacillus athensensis</name>
    <dbReference type="NCBI Taxonomy" id="1967502"/>
    <lineage>
        <taxon>Bacteria</taxon>
        <taxon>Bacillati</taxon>
        <taxon>Bacillota</taxon>
        <taxon>Bacilli</taxon>
        <taxon>Bacillales</taxon>
        <taxon>Paenibacillaceae</taxon>
        <taxon>Paenibacillus</taxon>
    </lineage>
</organism>
<dbReference type="Gene3D" id="1.10.10.10">
    <property type="entry name" value="Winged helix-like DNA-binding domain superfamily/Winged helix DNA-binding domain"/>
    <property type="match status" value="1"/>
</dbReference>
<dbReference type="InterPro" id="IPR016032">
    <property type="entry name" value="Sig_transdc_resp-reg_C-effctor"/>
</dbReference>
<dbReference type="InterPro" id="IPR000792">
    <property type="entry name" value="Tscrpt_reg_LuxR_C"/>
</dbReference>
<sequence length="211" mass="23633">MTKLVKALVVDDHPLVANATKALLEDIEGIEVIGIAGSASQCMKEVSSNRPDLIFLDYRLPDQSGIEVAAQIKSSYPDIRIVIFTGIDITDIINKSIELKLSGVLSKESSTRTIKNMVNCILDNHSMLPFSLYHQAHVDTSALTESFVLDQEEIHIMNLLLKGATLEQVAEHIHMSKRTVDNYLRKIYEKMGVQTRAEALEKFLKSMYQQS</sequence>
<dbReference type="InterPro" id="IPR011006">
    <property type="entry name" value="CheY-like_superfamily"/>
</dbReference>
<dbReference type="OrthoDB" id="118459at2"/>
<name>A0A4Y8PZS1_9BACL</name>
<evidence type="ECO:0000256" key="1">
    <source>
        <dbReference type="ARBA" id="ARBA00022553"/>
    </source>
</evidence>
<feature type="domain" description="HTH luxR-type" evidence="7">
    <location>
        <begin position="142"/>
        <end position="207"/>
    </location>
</feature>
<feature type="modified residue" description="4-aspartylphosphate" evidence="6">
    <location>
        <position position="57"/>
    </location>
</feature>
<evidence type="ECO:0000256" key="3">
    <source>
        <dbReference type="ARBA" id="ARBA00023015"/>
    </source>
</evidence>
<proteinExistence type="predicted"/>
<reference evidence="9 10" key="1">
    <citation type="submission" date="2017-03" db="EMBL/GenBank/DDBJ databases">
        <title>Isolation of Levoglucosan Utilizing Bacteria.</title>
        <authorList>
            <person name="Arya A.S."/>
        </authorList>
    </citation>
    <scope>NUCLEOTIDE SEQUENCE [LARGE SCALE GENOMIC DNA]</scope>
    <source>
        <strain evidence="9 10">MEC069</strain>
    </source>
</reference>
<dbReference type="EMBL" id="MYFO01000016">
    <property type="protein sequence ID" value="TFE86910.1"/>
    <property type="molecule type" value="Genomic_DNA"/>
</dbReference>
<dbReference type="AlphaFoldDB" id="A0A4Y8PZS1"/>
<dbReference type="PROSITE" id="PS50110">
    <property type="entry name" value="RESPONSE_REGULATORY"/>
    <property type="match status" value="1"/>
</dbReference>
<accession>A0A4Y8PZS1</accession>
<dbReference type="InterPro" id="IPR058245">
    <property type="entry name" value="NreC/VraR/RcsB-like_REC"/>
</dbReference>
<evidence type="ECO:0000313" key="9">
    <source>
        <dbReference type="EMBL" id="TFE86910.1"/>
    </source>
</evidence>